<dbReference type="GO" id="GO:0005737">
    <property type="term" value="C:cytoplasm"/>
    <property type="evidence" value="ECO:0007669"/>
    <property type="project" value="UniProtKB-SubCell"/>
</dbReference>
<dbReference type="Proteomes" id="UP001279553">
    <property type="component" value="Unassembled WGS sequence"/>
</dbReference>
<evidence type="ECO:0000313" key="6">
    <source>
        <dbReference type="Proteomes" id="UP001279553"/>
    </source>
</evidence>
<dbReference type="InterPro" id="IPR002639">
    <property type="entry name" value="UreF"/>
</dbReference>
<sequence>MTMPERDKPEHDTPEPDTPGALLHLLTWLSPAFPTGGFAYSHGLESAVESGGVTSADTLRDWMTDLLHHGSGRNDAILLRHSYRTDDLASIAAFAAASAPARELAAETLHQGSAFTAAARLWLPDTLARTFAAIGPIAYPVAVGALAAATGIEEDAATIAYLHAWTANLVSAGVRLIPLGQTAGLAVQHALEPVLHATAALTRNLPLDAIASACIVAEIAAMRHETQYTRLFRS</sequence>
<evidence type="ECO:0000256" key="1">
    <source>
        <dbReference type="ARBA" id="ARBA00022988"/>
    </source>
</evidence>
<dbReference type="HAMAP" id="MF_01385">
    <property type="entry name" value="UreF"/>
    <property type="match status" value="1"/>
</dbReference>
<comment type="caution">
    <text evidence="5">The sequence shown here is derived from an EMBL/GenBank/DDBJ whole genome shotgun (WGS) entry which is preliminary data.</text>
</comment>
<dbReference type="AlphaFoldDB" id="A0AAW9DM16"/>
<accession>A0AAW9DM16</accession>
<name>A0AAW9DM16_ACIAO</name>
<evidence type="ECO:0000256" key="3">
    <source>
        <dbReference type="HAMAP-Rule" id="MF_01385"/>
    </source>
</evidence>
<dbReference type="GO" id="GO:0016151">
    <property type="term" value="F:nickel cation binding"/>
    <property type="evidence" value="ECO:0007669"/>
    <property type="project" value="UniProtKB-UniRule"/>
</dbReference>
<keyword evidence="3" id="KW-0963">Cytoplasm</keyword>
<comment type="function">
    <text evidence="3">Required for maturation of urease via the functional incorporation of the urease nickel metallocenter.</text>
</comment>
<evidence type="ECO:0000256" key="2">
    <source>
        <dbReference type="ARBA" id="ARBA00023186"/>
    </source>
</evidence>
<evidence type="ECO:0000313" key="5">
    <source>
        <dbReference type="EMBL" id="MDX5929961.1"/>
    </source>
</evidence>
<dbReference type="Gene3D" id="1.10.4190.10">
    <property type="entry name" value="Urease accessory protein UreF"/>
    <property type="match status" value="1"/>
</dbReference>
<keyword evidence="1 3" id="KW-0996">Nickel insertion</keyword>
<gene>
    <name evidence="3" type="primary">ureF</name>
    <name evidence="5" type="ORF">SIL87_04180</name>
</gene>
<comment type="subcellular location">
    <subcellularLocation>
        <location evidence="3">Cytoplasm</location>
    </subcellularLocation>
</comment>
<comment type="subunit">
    <text evidence="3">UreD, UreF and UreG form a complex that acts as a GTP-hydrolysis-dependent molecular chaperone, activating the urease apoprotein by helping to assemble the nickel containing metallocenter of UreC. The UreE protein probably delivers the nickel.</text>
</comment>
<dbReference type="InterPro" id="IPR038277">
    <property type="entry name" value="UreF_sf"/>
</dbReference>
<dbReference type="PANTHER" id="PTHR33620:SF1">
    <property type="entry name" value="UREASE ACCESSORY PROTEIN F"/>
    <property type="match status" value="1"/>
</dbReference>
<dbReference type="EMBL" id="JAWXYB010000018">
    <property type="protein sequence ID" value="MDX5929961.1"/>
    <property type="molecule type" value="Genomic_DNA"/>
</dbReference>
<dbReference type="Pfam" id="PF01730">
    <property type="entry name" value="UreF"/>
    <property type="match status" value="1"/>
</dbReference>
<dbReference type="PANTHER" id="PTHR33620">
    <property type="entry name" value="UREASE ACCESSORY PROTEIN F"/>
    <property type="match status" value="1"/>
</dbReference>
<dbReference type="RefSeq" id="WP_319612938.1">
    <property type="nucleotide sequence ID" value="NZ_JAWXYB010000018.1"/>
</dbReference>
<keyword evidence="6" id="KW-1185">Reference proteome</keyword>
<comment type="similarity">
    <text evidence="3">Belongs to the UreF family.</text>
</comment>
<evidence type="ECO:0000256" key="4">
    <source>
        <dbReference type="SAM" id="MobiDB-lite"/>
    </source>
</evidence>
<organism evidence="5 6">
    <name type="scientific">Acidiphilium acidophilum</name>
    <name type="common">Thiobacillus acidophilus</name>
    <dbReference type="NCBI Taxonomy" id="76588"/>
    <lineage>
        <taxon>Bacteria</taxon>
        <taxon>Pseudomonadati</taxon>
        <taxon>Pseudomonadota</taxon>
        <taxon>Alphaproteobacteria</taxon>
        <taxon>Acetobacterales</taxon>
        <taxon>Acidocellaceae</taxon>
        <taxon>Acidiphilium</taxon>
    </lineage>
</organism>
<feature type="compositionally biased region" description="Basic and acidic residues" evidence="4">
    <location>
        <begin position="1"/>
        <end position="14"/>
    </location>
</feature>
<reference evidence="5 6" key="1">
    <citation type="submission" date="2023-11" db="EMBL/GenBank/DDBJ databases">
        <title>MicrobeMod: A computational toolkit for identifying prokaryotic methylation and restriction-modification with nanopore sequencing.</title>
        <authorList>
            <person name="Crits-Christoph A."/>
            <person name="Kang S.C."/>
            <person name="Lee H."/>
            <person name="Ostrov N."/>
        </authorList>
    </citation>
    <scope>NUCLEOTIDE SEQUENCE [LARGE SCALE GENOMIC DNA]</scope>
    <source>
        <strain evidence="5 6">DSMZ 700</strain>
    </source>
</reference>
<feature type="region of interest" description="Disordered" evidence="4">
    <location>
        <begin position="1"/>
        <end position="20"/>
    </location>
</feature>
<dbReference type="PIRSF" id="PIRSF009467">
    <property type="entry name" value="Ureas_acces_UreF"/>
    <property type="match status" value="1"/>
</dbReference>
<proteinExistence type="inferred from homology"/>
<protein>
    <recommendedName>
        <fullName evidence="3">Urease accessory protein UreF</fullName>
    </recommendedName>
</protein>
<keyword evidence="2 3" id="KW-0143">Chaperone</keyword>